<evidence type="ECO:0008006" key="2">
    <source>
        <dbReference type="Google" id="ProtNLM"/>
    </source>
</evidence>
<dbReference type="EMBL" id="UINC01229776">
    <property type="protein sequence ID" value="SVE61627.1"/>
    <property type="molecule type" value="Genomic_DNA"/>
</dbReference>
<reference evidence="1" key="1">
    <citation type="submission" date="2018-05" db="EMBL/GenBank/DDBJ databases">
        <authorList>
            <person name="Lanie J.A."/>
            <person name="Ng W.-L."/>
            <person name="Kazmierczak K.M."/>
            <person name="Andrzejewski T.M."/>
            <person name="Davidsen T.M."/>
            <person name="Wayne K.J."/>
            <person name="Tettelin H."/>
            <person name="Glass J.I."/>
            <person name="Rusch D."/>
            <person name="Podicherti R."/>
            <person name="Tsui H.-C.T."/>
            <person name="Winkler M.E."/>
        </authorList>
    </citation>
    <scope>NUCLEOTIDE SEQUENCE</scope>
</reference>
<evidence type="ECO:0000313" key="1">
    <source>
        <dbReference type="EMBL" id="SVE61627.1"/>
    </source>
</evidence>
<accession>A0A383EXM6</accession>
<sequence length="130" mass="14548">MFWKKKTKETEKKLFTSPTGTRGSFRVYPSKENPVSLKVGGTSLNAVDICSGGISFDNKNFKLGATYSMEMVLPQGRGTFNAKTEILKIDDTEVCRCKIIGLSPDEEDGVHAYILDRQKEEIAQKKHRSV</sequence>
<dbReference type="AlphaFoldDB" id="A0A383EXM6"/>
<name>A0A383EXM6_9ZZZZ</name>
<gene>
    <name evidence="1" type="ORF">METZ01_LOCUS514481</name>
</gene>
<organism evidence="1">
    <name type="scientific">marine metagenome</name>
    <dbReference type="NCBI Taxonomy" id="408172"/>
    <lineage>
        <taxon>unclassified sequences</taxon>
        <taxon>metagenomes</taxon>
        <taxon>ecological metagenomes</taxon>
    </lineage>
</organism>
<protein>
    <recommendedName>
        <fullName evidence="2">PilZ domain-containing protein</fullName>
    </recommendedName>
</protein>
<proteinExistence type="predicted"/>